<sequence length="112" mass="13326">MEKFVFKLAIFLCVFYTLLLQPSTSFQLNVGHPRKLKAVVGKVTETDKHSESQMKAKEEIKGELQKKNVNMVQITGERWREWEENHDASDLFTMDYRRVRRRRPIHNKSLHP</sequence>
<dbReference type="OrthoDB" id="894015at2759"/>
<dbReference type="KEGG" id="soe:110787987"/>
<keyword evidence="2" id="KW-1185">Reference proteome</keyword>
<reference evidence="3" key="2">
    <citation type="submission" date="2025-08" db="UniProtKB">
        <authorList>
            <consortium name="RefSeq"/>
        </authorList>
    </citation>
    <scope>IDENTIFICATION</scope>
    <source>
        <tissue evidence="3">Leaf</tissue>
    </source>
</reference>
<name>A0A9R0IG11_SPIOL</name>
<gene>
    <name evidence="3" type="primary">LOC110787987</name>
</gene>
<evidence type="ECO:0000256" key="1">
    <source>
        <dbReference type="SAM" id="SignalP"/>
    </source>
</evidence>
<feature type="signal peptide" evidence="1">
    <location>
        <begin position="1"/>
        <end position="25"/>
    </location>
</feature>
<organism evidence="2 3">
    <name type="scientific">Spinacia oleracea</name>
    <name type="common">Spinach</name>
    <dbReference type="NCBI Taxonomy" id="3562"/>
    <lineage>
        <taxon>Eukaryota</taxon>
        <taxon>Viridiplantae</taxon>
        <taxon>Streptophyta</taxon>
        <taxon>Embryophyta</taxon>
        <taxon>Tracheophyta</taxon>
        <taxon>Spermatophyta</taxon>
        <taxon>Magnoliopsida</taxon>
        <taxon>eudicotyledons</taxon>
        <taxon>Gunneridae</taxon>
        <taxon>Pentapetalae</taxon>
        <taxon>Caryophyllales</taxon>
        <taxon>Chenopodiaceae</taxon>
        <taxon>Chenopodioideae</taxon>
        <taxon>Anserineae</taxon>
        <taxon>Spinacia</taxon>
    </lineage>
</organism>
<dbReference type="RefSeq" id="XP_021848313.1">
    <property type="nucleotide sequence ID" value="XM_021992621.2"/>
</dbReference>
<dbReference type="AlphaFoldDB" id="A0A9R0IG11"/>
<evidence type="ECO:0000313" key="2">
    <source>
        <dbReference type="Proteomes" id="UP000813463"/>
    </source>
</evidence>
<reference evidence="2" key="1">
    <citation type="journal article" date="2021" name="Nat. Commun.">
        <title>Genomic analyses provide insights into spinach domestication and the genetic basis of agronomic traits.</title>
        <authorList>
            <person name="Cai X."/>
            <person name="Sun X."/>
            <person name="Xu C."/>
            <person name="Sun H."/>
            <person name="Wang X."/>
            <person name="Ge C."/>
            <person name="Zhang Z."/>
            <person name="Wang Q."/>
            <person name="Fei Z."/>
            <person name="Jiao C."/>
            <person name="Wang Q."/>
        </authorList>
    </citation>
    <scope>NUCLEOTIDE SEQUENCE [LARGE SCALE GENOMIC DNA]</scope>
    <source>
        <strain evidence="2">cv. Varoflay</strain>
    </source>
</reference>
<dbReference type="Proteomes" id="UP000813463">
    <property type="component" value="Chromosome 4"/>
</dbReference>
<accession>A0A9R0IG11</accession>
<feature type="chain" id="PRO_5040393776" evidence="1">
    <location>
        <begin position="26"/>
        <end position="112"/>
    </location>
</feature>
<keyword evidence="1" id="KW-0732">Signal</keyword>
<protein>
    <submittedName>
        <fullName evidence="3">Protein GOLVEN 6</fullName>
    </submittedName>
</protein>
<evidence type="ECO:0000313" key="3">
    <source>
        <dbReference type="RefSeq" id="XP_021848313.1"/>
    </source>
</evidence>
<dbReference type="GeneID" id="110787987"/>
<proteinExistence type="predicted"/>